<organism evidence="9 10">
    <name type="scientific">Helicobacter aurati</name>
    <dbReference type="NCBI Taxonomy" id="137778"/>
    <lineage>
        <taxon>Bacteria</taxon>
        <taxon>Pseudomonadati</taxon>
        <taxon>Campylobacterota</taxon>
        <taxon>Epsilonproteobacteria</taxon>
        <taxon>Campylobacterales</taxon>
        <taxon>Helicobacteraceae</taxon>
        <taxon>Helicobacter</taxon>
    </lineage>
</organism>
<evidence type="ECO:0000256" key="2">
    <source>
        <dbReference type="ARBA" id="ARBA00010068"/>
    </source>
</evidence>
<feature type="transmembrane region" description="Helical" evidence="8">
    <location>
        <begin position="60"/>
        <end position="82"/>
    </location>
</feature>
<proteinExistence type="inferred from homology"/>
<protein>
    <submittedName>
        <fullName evidence="9">Acid-activated urea channel</fullName>
    </submittedName>
</protein>
<evidence type="ECO:0000256" key="3">
    <source>
        <dbReference type="ARBA" id="ARBA00022448"/>
    </source>
</evidence>
<dbReference type="OrthoDB" id="6636366at2"/>
<evidence type="ECO:0000256" key="7">
    <source>
        <dbReference type="ARBA" id="ARBA00023136"/>
    </source>
</evidence>
<dbReference type="Proteomes" id="UP000256424">
    <property type="component" value="Unassembled WGS sequence"/>
</dbReference>
<keyword evidence="6 8" id="KW-1133">Transmembrane helix</keyword>
<feature type="transmembrane region" description="Helical" evidence="8">
    <location>
        <begin position="118"/>
        <end position="136"/>
    </location>
</feature>
<feature type="transmembrane region" description="Helical" evidence="8">
    <location>
        <begin position="34"/>
        <end position="54"/>
    </location>
</feature>
<keyword evidence="5 8" id="KW-0812">Transmembrane</keyword>
<keyword evidence="7 8" id="KW-0472">Membrane</keyword>
<dbReference type="InterPro" id="IPR003211">
    <property type="entry name" value="AmiSUreI_transpt"/>
</dbReference>
<evidence type="ECO:0000256" key="8">
    <source>
        <dbReference type="SAM" id="Phobius"/>
    </source>
</evidence>
<feature type="transmembrane region" description="Helical" evidence="8">
    <location>
        <begin position="89"/>
        <end position="106"/>
    </location>
</feature>
<evidence type="ECO:0000256" key="4">
    <source>
        <dbReference type="ARBA" id="ARBA00022475"/>
    </source>
</evidence>
<feature type="transmembrane region" description="Helical" evidence="8">
    <location>
        <begin position="148"/>
        <end position="171"/>
    </location>
</feature>
<keyword evidence="4" id="KW-1003">Cell membrane</keyword>
<evidence type="ECO:0000313" key="10">
    <source>
        <dbReference type="Proteomes" id="UP000256424"/>
    </source>
</evidence>
<comment type="similarity">
    <text evidence="2">Belongs to the AmiS/UreI family.</text>
</comment>
<dbReference type="GO" id="GO:0005886">
    <property type="term" value="C:plasma membrane"/>
    <property type="evidence" value="ECO:0007669"/>
    <property type="project" value="UniProtKB-SubCell"/>
</dbReference>
<dbReference type="InterPro" id="IPR038523">
    <property type="entry name" value="AmiSUreI_transpt_sf"/>
</dbReference>
<dbReference type="RefSeq" id="WP_104762480.1">
    <property type="nucleotide sequence ID" value="NZ_FZPM01000004.1"/>
</dbReference>
<gene>
    <name evidence="9" type="ORF">CQA66_03500</name>
</gene>
<evidence type="ECO:0000313" key="9">
    <source>
        <dbReference type="EMBL" id="RDU72678.1"/>
    </source>
</evidence>
<evidence type="ECO:0000256" key="5">
    <source>
        <dbReference type="ARBA" id="ARBA00022692"/>
    </source>
</evidence>
<comment type="caution">
    <text evidence="9">The sequence shown here is derived from an EMBL/GenBank/DDBJ whole genome shotgun (WGS) entry which is preliminary data.</text>
</comment>
<name>A0A3D8J5F0_9HELI</name>
<feature type="transmembrane region" description="Helical" evidence="8">
    <location>
        <begin position="6"/>
        <end position="22"/>
    </location>
</feature>
<keyword evidence="3" id="KW-0813">Transport</keyword>
<dbReference type="Pfam" id="PF02293">
    <property type="entry name" value="AmiS_UreI"/>
    <property type="match status" value="1"/>
</dbReference>
<evidence type="ECO:0000256" key="1">
    <source>
        <dbReference type="ARBA" id="ARBA00004651"/>
    </source>
</evidence>
<evidence type="ECO:0000256" key="6">
    <source>
        <dbReference type="ARBA" id="ARBA00022989"/>
    </source>
</evidence>
<comment type="subcellular location">
    <subcellularLocation>
        <location evidence="1">Cell membrane</location>
        <topology evidence="1">Multi-pass membrane protein</topology>
    </subcellularLocation>
</comment>
<keyword evidence="10" id="KW-1185">Reference proteome</keyword>
<dbReference type="EMBL" id="NXLW01000005">
    <property type="protein sequence ID" value="RDU72678.1"/>
    <property type="molecule type" value="Genomic_DNA"/>
</dbReference>
<sequence>MLGIVLMYVAIVLINNGICRIANINSKTCSVMNIFVGLLSVIINIIVIVHGDIVGDKNDFYAAATGLLFGFTYLFVACNNLFNLDLRAYGWYSLFVAINSIPAAYLSYNNNGRTQENIAFAIIWLAWGILWLTGWIETVLKIEIKFVPYLAIIEGIVTAWIPSWLILVGYWK</sequence>
<reference evidence="9 10" key="1">
    <citation type="submission" date="2018-04" db="EMBL/GenBank/DDBJ databases">
        <title>Novel Campyloabacter and Helicobacter Species and Strains.</title>
        <authorList>
            <person name="Mannion A.J."/>
            <person name="Shen Z."/>
            <person name="Fox J.G."/>
        </authorList>
    </citation>
    <scope>NUCLEOTIDE SEQUENCE [LARGE SCALE GENOMIC DNA]</scope>
    <source>
        <strain evidence="9 10">MIT 97-5075</strain>
    </source>
</reference>
<dbReference type="Gene3D" id="1.25.40.600">
    <property type="match status" value="1"/>
</dbReference>
<accession>A0A3D8J5F0</accession>
<dbReference type="AlphaFoldDB" id="A0A3D8J5F0"/>